<protein>
    <recommendedName>
        <fullName evidence="3">Alpha/beta hydrolase</fullName>
    </recommendedName>
</protein>
<organism evidence="1 2">
    <name type="scientific">[Mycobacterium] zoologicum</name>
    <dbReference type="NCBI Taxonomy" id="2872311"/>
    <lineage>
        <taxon>Bacteria</taxon>
        <taxon>Bacillati</taxon>
        <taxon>Actinomycetota</taxon>
        <taxon>Actinomycetes</taxon>
        <taxon>Mycobacteriales</taxon>
        <taxon>Mycobacteriaceae</taxon>
        <taxon>Mycolicibacter</taxon>
    </lineage>
</organism>
<dbReference type="Proteomes" id="UP001299046">
    <property type="component" value="Unassembled WGS sequence"/>
</dbReference>
<reference evidence="1 2" key="1">
    <citation type="submission" date="2023-12" db="EMBL/GenBank/DDBJ databases">
        <title>Description of new species of Mycobacterium terrae complex isolated from sewage at the Sao Paulo Zoological Park Foundation in Brazil.</title>
        <authorList>
            <person name="Romagnoli C.L."/>
            <person name="Conceicao E.C."/>
            <person name="Machado E."/>
            <person name="Barreto L.B.P.F."/>
            <person name="Sharma A."/>
            <person name="Silva N.M."/>
            <person name="Marques L.E."/>
            <person name="Juliana M.A."/>
            <person name="Lourenco M.C.S."/>
            <person name="Digiampietri L.A."/>
            <person name="Suffys P.N."/>
            <person name="Viana-Niero C."/>
        </authorList>
    </citation>
    <scope>NUCLEOTIDE SEQUENCE [LARGE SCALE GENOMIC DNA]</scope>
    <source>
        <strain evidence="1 2">MYC123</strain>
    </source>
</reference>
<proteinExistence type="predicted"/>
<dbReference type="InterPro" id="IPR017395">
    <property type="entry name" value="Chlorophyllase-like"/>
</dbReference>
<evidence type="ECO:0000313" key="2">
    <source>
        <dbReference type="Proteomes" id="UP001299046"/>
    </source>
</evidence>
<sequence length="279" mass="28910">MASLKRLHASLTRPGPHRVLRGDLAYAGLAGVVYTPTSGYRLPAVAFGHDWLTGAQRYAGLLEHLASWGIVAVAPDTARGPVPSVLDLAADLGRALQIATEVRLGPGRISVDADRIALAGHGFGGSAAVFAAAASSVKPAAVAAIFPAITAPPAEQAAAGLNVPGTIFSAPDGPTALRSNAVELAHAWPTATLRVISKASAAGLPQGRRLTGFFGLPTSDRRTQRRVRALLTGYLLAQLAGEKAYRQFADPTVQLPRTETLEGLPEPVTPEEKIAALFG</sequence>
<dbReference type="SUPFAM" id="SSF53474">
    <property type="entry name" value="alpha/beta-Hydrolases"/>
    <property type="match status" value="1"/>
</dbReference>
<dbReference type="Pfam" id="PF07224">
    <property type="entry name" value="Chlorophyllase"/>
    <property type="match status" value="1"/>
</dbReference>
<keyword evidence="2" id="KW-1185">Reference proteome</keyword>
<gene>
    <name evidence="1" type="ORF">KV112_12245</name>
</gene>
<dbReference type="Gene3D" id="3.40.50.1820">
    <property type="entry name" value="alpha/beta hydrolase"/>
    <property type="match status" value="1"/>
</dbReference>
<dbReference type="InterPro" id="IPR029058">
    <property type="entry name" value="AB_hydrolase_fold"/>
</dbReference>
<accession>A0ABU5YM32</accession>
<name>A0ABU5YM32_9MYCO</name>
<dbReference type="RefSeq" id="WP_224862348.1">
    <property type="nucleotide sequence ID" value="NZ_JAYJJT010000012.1"/>
</dbReference>
<dbReference type="PANTHER" id="PTHR33428">
    <property type="entry name" value="CHLOROPHYLLASE-2, CHLOROPLASTIC"/>
    <property type="match status" value="1"/>
</dbReference>
<dbReference type="PANTHER" id="PTHR33428:SF14">
    <property type="entry name" value="CARBOXYLESTERASE TYPE B DOMAIN-CONTAINING PROTEIN"/>
    <property type="match status" value="1"/>
</dbReference>
<dbReference type="EMBL" id="JAYJJT010000012">
    <property type="protein sequence ID" value="MEB3050499.1"/>
    <property type="molecule type" value="Genomic_DNA"/>
</dbReference>
<evidence type="ECO:0008006" key="3">
    <source>
        <dbReference type="Google" id="ProtNLM"/>
    </source>
</evidence>
<evidence type="ECO:0000313" key="1">
    <source>
        <dbReference type="EMBL" id="MEB3050499.1"/>
    </source>
</evidence>
<comment type="caution">
    <text evidence="1">The sequence shown here is derived from an EMBL/GenBank/DDBJ whole genome shotgun (WGS) entry which is preliminary data.</text>
</comment>